<evidence type="ECO:0000313" key="3">
    <source>
        <dbReference type="Proteomes" id="UP001430149"/>
    </source>
</evidence>
<accession>A0ABS2K9N2</accession>
<dbReference type="Proteomes" id="UP001430149">
    <property type="component" value="Unassembled WGS sequence"/>
</dbReference>
<comment type="caution">
    <text evidence="2">The sequence shown here is derived from an EMBL/GenBank/DDBJ whole genome shotgun (WGS) entry which is preliminary data.</text>
</comment>
<evidence type="ECO:0000313" key="2">
    <source>
        <dbReference type="EMBL" id="MBM7127760.1"/>
    </source>
</evidence>
<dbReference type="NCBIfam" id="NF047335">
    <property type="entry name" value="T3SS_XAC0095"/>
    <property type="match status" value="1"/>
</dbReference>
<evidence type="ECO:0000259" key="1">
    <source>
        <dbReference type="Pfam" id="PF26642"/>
    </source>
</evidence>
<organism evidence="2 3">
    <name type="scientific">Dyella flava</name>
    <dbReference type="NCBI Taxonomy" id="1920170"/>
    <lineage>
        <taxon>Bacteria</taxon>
        <taxon>Pseudomonadati</taxon>
        <taxon>Pseudomonadota</taxon>
        <taxon>Gammaproteobacteria</taxon>
        <taxon>Lysobacterales</taxon>
        <taxon>Rhodanobacteraceae</taxon>
        <taxon>Dyella</taxon>
    </lineage>
</organism>
<protein>
    <recommendedName>
        <fullName evidence="1">XAC0095-like domain-containing protein</fullName>
    </recommendedName>
</protein>
<feature type="domain" description="XAC0095-like" evidence="1">
    <location>
        <begin position="12"/>
        <end position="77"/>
    </location>
</feature>
<dbReference type="RefSeq" id="WP_204684263.1">
    <property type="nucleotide sequence ID" value="NZ_BSNR01000014.1"/>
</dbReference>
<reference evidence="2" key="1">
    <citation type="submission" date="2020-10" db="EMBL/GenBank/DDBJ databases">
        <title>Phylogeny of dyella-like bacteria.</title>
        <authorList>
            <person name="Fu J."/>
        </authorList>
    </citation>
    <scope>NUCLEOTIDE SEQUENCE</scope>
    <source>
        <strain evidence="2">DHOC52</strain>
    </source>
</reference>
<dbReference type="EMBL" id="JADIKE010000039">
    <property type="protein sequence ID" value="MBM7127760.1"/>
    <property type="molecule type" value="Genomic_DNA"/>
</dbReference>
<keyword evidence="3" id="KW-1185">Reference proteome</keyword>
<sequence>MSKPRDVAKAPHGYLLREENVEKLEQIRDQLLLMAHMAFAATQAEECEPLEIQRSMLGQCFENFGLQLDDALSAMEWMSSRTSRTHRRH</sequence>
<dbReference type="InterPro" id="IPR058099">
    <property type="entry name" value="T3SS_XAC0095_dom"/>
</dbReference>
<proteinExistence type="predicted"/>
<name>A0ABS2K9N2_9GAMM</name>
<gene>
    <name evidence="2" type="ORF">ISP19_20485</name>
</gene>
<dbReference type="Pfam" id="PF26642">
    <property type="entry name" value="XAC0095_dom"/>
    <property type="match status" value="1"/>
</dbReference>